<gene>
    <name evidence="1" type="ORF">MA16_Dca000823</name>
</gene>
<proteinExistence type="predicted"/>
<evidence type="ECO:0000313" key="1">
    <source>
        <dbReference type="EMBL" id="PKU79477.1"/>
    </source>
</evidence>
<sequence length="67" mass="8000">MKLQLFCKSLMTKIWPHLQIKTSLYPRIMSARWSTRKMLCITIISSMLKVRWRVSEILGPPMLKYIC</sequence>
<protein>
    <submittedName>
        <fullName evidence="1">Uncharacterized protein</fullName>
    </submittedName>
</protein>
<dbReference type="Proteomes" id="UP000233837">
    <property type="component" value="Unassembled WGS sequence"/>
</dbReference>
<reference evidence="1 2" key="2">
    <citation type="journal article" date="2017" name="Nature">
        <title>The Apostasia genome and the evolution of orchids.</title>
        <authorList>
            <person name="Zhang G.Q."/>
            <person name="Liu K.W."/>
            <person name="Li Z."/>
            <person name="Lohaus R."/>
            <person name="Hsiao Y.Y."/>
            <person name="Niu S.C."/>
            <person name="Wang J.Y."/>
            <person name="Lin Y.C."/>
            <person name="Xu Q."/>
            <person name="Chen L.J."/>
            <person name="Yoshida K."/>
            <person name="Fujiwara S."/>
            <person name="Wang Z.W."/>
            <person name="Zhang Y.Q."/>
            <person name="Mitsuda N."/>
            <person name="Wang M."/>
            <person name="Liu G.H."/>
            <person name="Pecoraro L."/>
            <person name="Huang H.X."/>
            <person name="Xiao X.J."/>
            <person name="Lin M."/>
            <person name="Wu X.Y."/>
            <person name="Wu W.L."/>
            <person name="Chen Y.Y."/>
            <person name="Chang S.B."/>
            <person name="Sakamoto S."/>
            <person name="Ohme-Takagi M."/>
            <person name="Yagi M."/>
            <person name="Zeng S.J."/>
            <person name="Shen C.Y."/>
            <person name="Yeh C.M."/>
            <person name="Luo Y.B."/>
            <person name="Tsai W.C."/>
            <person name="Van de Peer Y."/>
            <person name="Liu Z.J."/>
        </authorList>
    </citation>
    <scope>NUCLEOTIDE SEQUENCE [LARGE SCALE GENOMIC DNA]</scope>
    <source>
        <tissue evidence="1">The whole plant</tissue>
    </source>
</reference>
<organism evidence="1 2">
    <name type="scientific">Dendrobium catenatum</name>
    <dbReference type="NCBI Taxonomy" id="906689"/>
    <lineage>
        <taxon>Eukaryota</taxon>
        <taxon>Viridiplantae</taxon>
        <taxon>Streptophyta</taxon>
        <taxon>Embryophyta</taxon>
        <taxon>Tracheophyta</taxon>
        <taxon>Spermatophyta</taxon>
        <taxon>Magnoliopsida</taxon>
        <taxon>Liliopsida</taxon>
        <taxon>Asparagales</taxon>
        <taxon>Orchidaceae</taxon>
        <taxon>Epidendroideae</taxon>
        <taxon>Malaxideae</taxon>
        <taxon>Dendrobiinae</taxon>
        <taxon>Dendrobium</taxon>
    </lineage>
</organism>
<name>A0A2I0WUZ2_9ASPA</name>
<reference evidence="1 2" key="1">
    <citation type="journal article" date="2016" name="Sci. Rep.">
        <title>The Dendrobium catenatum Lindl. genome sequence provides insights into polysaccharide synthase, floral development and adaptive evolution.</title>
        <authorList>
            <person name="Zhang G.Q."/>
            <person name="Xu Q."/>
            <person name="Bian C."/>
            <person name="Tsai W.C."/>
            <person name="Yeh C.M."/>
            <person name="Liu K.W."/>
            <person name="Yoshida K."/>
            <person name="Zhang L.S."/>
            <person name="Chang S.B."/>
            <person name="Chen F."/>
            <person name="Shi Y."/>
            <person name="Su Y.Y."/>
            <person name="Zhang Y.Q."/>
            <person name="Chen L.J."/>
            <person name="Yin Y."/>
            <person name="Lin M."/>
            <person name="Huang H."/>
            <person name="Deng H."/>
            <person name="Wang Z.W."/>
            <person name="Zhu S.L."/>
            <person name="Zhao X."/>
            <person name="Deng C."/>
            <person name="Niu S.C."/>
            <person name="Huang J."/>
            <person name="Wang M."/>
            <person name="Liu G.H."/>
            <person name="Yang H.J."/>
            <person name="Xiao X.J."/>
            <person name="Hsiao Y.Y."/>
            <person name="Wu W.L."/>
            <person name="Chen Y.Y."/>
            <person name="Mitsuda N."/>
            <person name="Ohme-Takagi M."/>
            <person name="Luo Y.B."/>
            <person name="Van de Peer Y."/>
            <person name="Liu Z.J."/>
        </authorList>
    </citation>
    <scope>NUCLEOTIDE SEQUENCE [LARGE SCALE GENOMIC DNA]</scope>
    <source>
        <tissue evidence="1">The whole plant</tissue>
    </source>
</reference>
<accession>A0A2I0WUZ2</accession>
<keyword evidence="2" id="KW-1185">Reference proteome</keyword>
<dbReference type="AlphaFoldDB" id="A0A2I0WUZ2"/>
<dbReference type="EMBL" id="KZ502442">
    <property type="protein sequence ID" value="PKU79477.1"/>
    <property type="molecule type" value="Genomic_DNA"/>
</dbReference>
<evidence type="ECO:0000313" key="2">
    <source>
        <dbReference type="Proteomes" id="UP000233837"/>
    </source>
</evidence>